<dbReference type="Proteomes" id="UP000789525">
    <property type="component" value="Unassembled WGS sequence"/>
</dbReference>
<keyword evidence="2" id="KW-1185">Reference proteome</keyword>
<feature type="non-terminal residue" evidence="1">
    <location>
        <position position="1"/>
    </location>
</feature>
<organism evidence="1 2">
    <name type="scientific">Acaulospora colombiana</name>
    <dbReference type="NCBI Taxonomy" id="27376"/>
    <lineage>
        <taxon>Eukaryota</taxon>
        <taxon>Fungi</taxon>
        <taxon>Fungi incertae sedis</taxon>
        <taxon>Mucoromycota</taxon>
        <taxon>Glomeromycotina</taxon>
        <taxon>Glomeromycetes</taxon>
        <taxon>Diversisporales</taxon>
        <taxon>Acaulosporaceae</taxon>
        <taxon>Acaulospora</taxon>
    </lineage>
</organism>
<protein>
    <submittedName>
        <fullName evidence="1">4728_t:CDS:1</fullName>
    </submittedName>
</protein>
<accession>A0ACA9QHJ8</accession>
<comment type="caution">
    <text evidence="1">The sequence shown here is derived from an EMBL/GenBank/DDBJ whole genome shotgun (WGS) entry which is preliminary data.</text>
</comment>
<name>A0ACA9QHJ8_9GLOM</name>
<gene>
    <name evidence="1" type="ORF">ACOLOM_LOCUS12425</name>
</gene>
<evidence type="ECO:0000313" key="2">
    <source>
        <dbReference type="Proteomes" id="UP000789525"/>
    </source>
</evidence>
<sequence>GPSGLPVPVYALETPKPQSRLGRMRQSLGGGHANNIFSQPEKSFSSNLPQPSLTHSVMKPSHSVRRQSTRPGPPPNSLFSNVPNGALSSRTP</sequence>
<reference evidence="1" key="1">
    <citation type="submission" date="2021-06" db="EMBL/GenBank/DDBJ databases">
        <authorList>
            <person name="Kallberg Y."/>
            <person name="Tangrot J."/>
            <person name="Rosling A."/>
        </authorList>
    </citation>
    <scope>NUCLEOTIDE SEQUENCE</scope>
    <source>
        <strain evidence="1">CL356</strain>
    </source>
</reference>
<evidence type="ECO:0000313" key="1">
    <source>
        <dbReference type="EMBL" id="CAG8745620.1"/>
    </source>
</evidence>
<dbReference type="EMBL" id="CAJVPT010050228">
    <property type="protein sequence ID" value="CAG8745620.1"/>
    <property type="molecule type" value="Genomic_DNA"/>
</dbReference>
<proteinExistence type="predicted"/>